<name>A0A5D2BBV7_GOSDA</name>
<dbReference type="EMBL" id="CM017709">
    <property type="protein sequence ID" value="TYG53990.1"/>
    <property type="molecule type" value="Genomic_DNA"/>
</dbReference>
<keyword evidence="2" id="KW-1185">Reference proteome</keyword>
<evidence type="ECO:0000313" key="2">
    <source>
        <dbReference type="Proteomes" id="UP000323506"/>
    </source>
</evidence>
<gene>
    <name evidence="1" type="ORF">ES288_D09G153400v1</name>
</gene>
<evidence type="ECO:0000313" key="1">
    <source>
        <dbReference type="EMBL" id="TYG53990.1"/>
    </source>
</evidence>
<reference evidence="1 2" key="1">
    <citation type="submission" date="2019-06" db="EMBL/GenBank/DDBJ databases">
        <title>WGS assembly of Gossypium darwinii.</title>
        <authorList>
            <person name="Chen Z.J."/>
            <person name="Sreedasyam A."/>
            <person name="Ando A."/>
            <person name="Song Q."/>
            <person name="De L."/>
            <person name="Hulse-Kemp A."/>
            <person name="Ding M."/>
            <person name="Ye W."/>
            <person name="Kirkbride R."/>
            <person name="Jenkins J."/>
            <person name="Plott C."/>
            <person name="Lovell J."/>
            <person name="Lin Y.-M."/>
            <person name="Vaughn R."/>
            <person name="Liu B."/>
            <person name="Li W."/>
            <person name="Simpson S."/>
            <person name="Scheffler B."/>
            <person name="Saski C."/>
            <person name="Grover C."/>
            <person name="Hu G."/>
            <person name="Conover J."/>
            <person name="Carlson J."/>
            <person name="Shu S."/>
            <person name="Boston L."/>
            <person name="Williams M."/>
            <person name="Peterson D."/>
            <person name="Mcgee K."/>
            <person name="Jones D."/>
            <person name="Wendel J."/>
            <person name="Stelly D."/>
            <person name="Grimwood J."/>
            <person name="Schmutz J."/>
        </authorList>
    </citation>
    <scope>NUCLEOTIDE SEQUENCE [LARGE SCALE GENOMIC DNA]</scope>
    <source>
        <strain evidence="1">1808015.09</strain>
    </source>
</reference>
<dbReference type="Proteomes" id="UP000323506">
    <property type="component" value="Chromosome D09"/>
</dbReference>
<sequence length="115" mass="13393">MFKPEMINHTYTRCFTVVNFVITVDRTWGEYLCTAHIERLKTEQFFKCPMKEAALKTCEIGFTYCAVISDESPADIWPALEISHNPGHESLQSVRFWRSNSCVLSVKIQIWTALW</sequence>
<dbReference type="AlphaFoldDB" id="A0A5D2BBV7"/>
<accession>A0A5D2BBV7</accession>
<organism evidence="1 2">
    <name type="scientific">Gossypium darwinii</name>
    <name type="common">Darwin's cotton</name>
    <name type="synonym">Gossypium barbadense var. darwinii</name>
    <dbReference type="NCBI Taxonomy" id="34276"/>
    <lineage>
        <taxon>Eukaryota</taxon>
        <taxon>Viridiplantae</taxon>
        <taxon>Streptophyta</taxon>
        <taxon>Embryophyta</taxon>
        <taxon>Tracheophyta</taxon>
        <taxon>Spermatophyta</taxon>
        <taxon>Magnoliopsida</taxon>
        <taxon>eudicotyledons</taxon>
        <taxon>Gunneridae</taxon>
        <taxon>Pentapetalae</taxon>
        <taxon>rosids</taxon>
        <taxon>malvids</taxon>
        <taxon>Malvales</taxon>
        <taxon>Malvaceae</taxon>
        <taxon>Malvoideae</taxon>
        <taxon>Gossypium</taxon>
    </lineage>
</organism>
<proteinExistence type="predicted"/>
<protein>
    <submittedName>
        <fullName evidence="1">Uncharacterized protein</fullName>
    </submittedName>
</protein>